<dbReference type="AlphaFoldDB" id="A0A401P2Z6"/>
<comment type="caution">
    <text evidence="3">The sequence shown here is derived from an EMBL/GenBank/DDBJ whole genome shotgun (WGS) entry which is preliminary data.</text>
</comment>
<dbReference type="Pfam" id="PF26060">
    <property type="entry name" value="TGFBR3_N"/>
    <property type="match status" value="1"/>
</dbReference>
<protein>
    <recommendedName>
        <fullName evidence="2">TGFBR3/Endoglin-like N-terminal domain-containing protein</fullName>
    </recommendedName>
</protein>
<feature type="domain" description="TGFBR3/Endoglin-like N-terminal" evidence="2">
    <location>
        <begin position="88"/>
        <end position="157"/>
    </location>
</feature>
<gene>
    <name evidence="3" type="ORF">scyTo_0000737</name>
</gene>
<organism evidence="3 4">
    <name type="scientific">Scyliorhinus torazame</name>
    <name type="common">Cloudy catshark</name>
    <name type="synonym">Catulus torazame</name>
    <dbReference type="NCBI Taxonomy" id="75743"/>
    <lineage>
        <taxon>Eukaryota</taxon>
        <taxon>Metazoa</taxon>
        <taxon>Chordata</taxon>
        <taxon>Craniata</taxon>
        <taxon>Vertebrata</taxon>
        <taxon>Chondrichthyes</taxon>
        <taxon>Elasmobranchii</taxon>
        <taxon>Galeomorphii</taxon>
        <taxon>Galeoidea</taxon>
        <taxon>Carcharhiniformes</taxon>
        <taxon>Scyliorhinidae</taxon>
        <taxon>Scyliorhinus</taxon>
    </lineage>
</organism>
<proteinExistence type="predicted"/>
<reference evidence="3 4" key="1">
    <citation type="journal article" date="2018" name="Nat. Ecol. Evol.">
        <title>Shark genomes provide insights into elasmobranch evolution and the origin of vertebrates.</title>
        <authorList>
            <person name="Hara Y"/>
            <person name="Yamaguchi K"/>
            <person name="Onimaru K"/>
            <person name="Kadota M"/>
            <person name="Koyanagi M"/>
            <person name="Keeley SD"/>
            <person name="Tatsumi K"/>
            <person name="Tanaka K"/>
            <person name="Motone F"/>
            <person name="Kageyama Y"/>
            <person name="Nozu R"/>
            <person name="Adachi N"/>
            <person name="Nishimura O"/>
            <person name="Nakagawa R"/>
            <person name="Tanegashima C"/>
            <person name="Kiyatake I"/>
            <person name="Matsumoto R"/>
            <person name="Murakumo K"/>
            <person name="Nishida K"/>
            <person name="Terakita A"/>
            <person name="Kuratani S"/>
            <person name="Sato K"/>
            <person name="Hyodo S Kuraku.S."/>
        </authorList>
    </citation>
    <scope>NUCLEOTIDE SEQUENCE [LARGE SCALE GENOMIC DNA]</scope>
</reference>
<name>A0A401P2Z6_SCYTO</name>
<dbReference type="STRING" id="75743.A0A401P2Z6"/>
<evidence type="ECO:0000259" key="2">
    <source>
        <dbReference type="Pfam" id="PF26060"/>
    </source>
</evidence>
<sequence length="159" mass="17580">MFIEFEEENVKNSELAESEIPTHLKAGFIQDRRTIHQENKTMQAILPVVVLIIFGSQIQAGPVKTNECKVGKVGINHPVTISCLKPLNVLQGCVCSDSSSANEVVYVINLIPPNLLQIFLHVQPISANKTLVLILNSNNLAIWNLSAIKMPFTVYVSIM</sequence>
<accession>A0A401P2Z6</accession>
<evidence type="ECO:0000256" key="1">
    <source>
        <dbReference type="ARBA" id="ARBA00023180"/>
    </source>
</evidence>
<evidence type="ECO:0000313" key="4">
    <source>
        <dbReference type="Proteomes" id="UP000288216"/>
    </source>
</evidence>
<keyword evidence="4" id="KW-1185">Reference proteome</keyword>
<keyword evidence="1" id="KW-0325">Glycoprotein</keyword>
<evidence type="ECO:0000313" key="3">
    <source>
        <dbReference type="EMBL" id="GCB67519.1"/>
    </source>
</evidence>
<dbReference type="InterPro" id="IPR058899">
    <property type="entry name" value="TGFBR3/Endoglin-like_N"/>
</dbReference>
<dbReference type="EMBL" id="BFAA01000150">
    <property type="protein sequence ID" value="GCB67519.1"/>
    <property type="molecule type" value="Genomic_DNA"/>
</dbReference>
<dbReference type="Proteomes" id="UP000288216">
    <property type="component" value="Unassembled WGS sequence"/>
</dbReference>